<dbReference type="AlphaFoldDB" id="A0A1J8QN11"/>
<evidence type="ECO:0000313" key="2">
    <source>
        <dbReference type="Proteomes" id="UP000183567"/>
    </source>
</evidence>
<keyword evidence="2" id="KW-1185">Reference proteome</keyword>
<accession>A0A1J8QN11</accession>
<dbReference type="OrthoDB" id="756370at2759"/>
<organism evidence="1 2">
    <name type="scientific">Rhizopogon vesiculosus</name>
    <dbReference type="NCBI Taxonomy" id="180088"/>
    <lineage>
        <taxon>Eukaryota</taxon>
        <taxon>Fungi</taxon>
        <taxon>Dikarya</taxon>
        <taxon>Basidiomycota</taxon>
        <taxon>Agaricomycotina</taxon>
        <taxon>Agaricomycetes</taxon>
        <taxon>Agaricomycetidae</taxon>
        <taxon>Boletales</taxon>
        <taxon>Suillineae</taxon>
        <taxon>Rhizopogonaceae</taxon>
        <taxon>Rhizopogon</taxon>
    </lineage>
</organism>
<protein>
    <submittedName>
        <fullName evidence="1">Uncharacterized protein</fullName>
    </submittedName>
</protein>
<proteinExistence type="predicted"/>
<gene>
    <name evidence="1" type="ORF">AZE42_02550</name>
</gene>
<evidence type="ECO:0000313" key="1">
    <source>
        <dbReference type="EMBL" id="OJA21251.1"/>
    </source>
</evidence>
<reference evidence="1 2" key="1">
    <citation type="submission" date="2016-03" db="EMBL/GenBank/DDBJ databases">
        <title>Comparative genomics of the ectomycorrhizal sister species Rhizopogon vinicolor and Rhizopogon vesiculosus (Basidiomycota: Boletales) reveals a divergence of the mating type B locus.</title>
        <authorList>
            <person name="Mujic A.B."/>
            <person name="Kuo A."/>
            <person name="Tritt A."/>
            <person name="Lipzen A."/>
            <person name="Chen C."/>
            <person name="Johnson J."/>
            <person name="Sharma A."/>
            <person name="Barry K."/>
            <person name="Grigoriev I.V."/>
            <person name="Spatafora J.W."/>
        </authorList>
    </citation>
    <scope>NUCLEOTIDE SEQUENCE [LARGE SCALE GENOMIC DNA]</scope>
    <source>
        <strain evidence="1 2">AM-OR11-056</strain>
    </source>
</reference>
<sequence length="143" mass="15958">MARETHVVMMILSVHIEIDVSSEQLVAYACARSLLKTPGGIPIAYDYSEDEFQRDYAFFYSPGAMSALEASSGTVVKKVMAQEKQEVVAECQKGTAPLTMTGESMDQDDVERPRKKGEKTIKRLSIPLVLQKRSHVLCIYRAI</sequence>
<dbReference type="Proteomes" id="UP000183567">
    <property type="component" value="Unassembled WGS sequence"/>
</dbReference>
<comment type="caution">
    <text evidence="1">The sequence shown here is derived from an EMBL/GenBank/DDBJ whole genome shotgun (WGS) entry which is preliminary data.</text>
</comment>
<dbReference type="EMBL" id="LVVM01000230">
    <property type="protein sequence ID" value="OJA21251.1"/>
    <property type="molecule type" value="Genomic_DNA"/>
</dbReference>
<name>A0A1J8QN11_9AGAM</name>